<dbReference type="EMBL" id="BDGU01001028">
    <property type="protein sequence ID" value="GAW09149.1"/>
    <property type="molecule type" value="Genomic_DNA"/>
</dbReference>
<accession>A0A1Q3EPM2</accession>
<dbReference type="AlphaFoldDB" id="A0A1Q3EPM2"/>
<name>A0A1Q3EPM2_LENED</name>
<organism evidence="1 2">
    <name type="scientific">Lentinula edodes</name>
    <name type="common">Shiitake mushroom</name>
    <name type="synonym">Lentinus edodes</name>
    <dbReference type="NCBI Taxonomy" id="5353"/>
    <lineage>
        <taxon>Eukaryota</taxon>
        <taxon>Fungi</taxon>
        <taxon>Dikarya</taxon>
        <taxon>Basidiomycota</taxon>
        <taxon>Agaricomycotina</taxon>
        <taxon>Agaricomycetes</taxon>
        <taxon>Agaricomycetidae</taxon>
        <taxon>Agaricales</taxon>
        <taxon>Marasmiineae</taxon>
        <taxon>Omphalotaceae</taxon>
        <taxon>Lentinula</taxon>
    </lineage>
</organism>
<sequence length="75" mass="8629">MWVQDLGDDSEEIGIDNMILEVSALIWLPPSRYPHREILINISEPLHYKLFDWCLVESGHKFSSAQLNALLHVLA</sequence>
<comment type="caution">
    <text evidence="1">The sequence shown here is derived from an EMBL/GenBank/DDBJ whole genome shotgun (WGS) entry which is preliminary data.</text>
</comment>
<evidence type="ECO:0000313" key="1">
    <source>
        <dbReference type="EMBL" id="GAW09149.1"/>
    </source>
</evidence>
<gene>
    <name evidence="1" type="ORF">LENED_011281</name>
</gene>
<keyword evidence="2" id="KW-1185">Reference proteome</keyword>
<proteinExistence type="predicted"/>
<reference evidence="1 2" key="2">
    <citation type="submission" date="2017-02" db="EMBL/GenBank/DDBJ databases">
        <title>A genome survey and senescence transcriptome analysis in Lentinula edodes.</title>
        <authorList>
            <person name="Sakamoto Y."/>
            <person name="Nakade K."/>
            <person name="Sato S."/>
            <person name="Yoshida Y."/>
            <person name="Miyazaki K."/>
            <person name="Natsume S."/>
            <person name="Konno N."/>
        </authorList>
    </citation>
    <scope>NUCLEOTIDE SEQUENCE [LARGE SCALE GENOMIC DNA]</scope>
    <source>
        <strain evidence="1 2">NBRC 111202</strain>
    </source>
</reference>
<protein>
    <submittedName>
        <fullName evidence="1">Uncharacterized protein</fullName>
    </submittedName>
</protein>
<reference evidence="1 2" key="1">
    <citation type="submission" date="2016-08" db="EMBL/GenBank/DDBJ databases">
        <authorList>
            <consortium name="Lentinula edodes genome sequencing consortium"/>
            <person name="Sakamoto Y."/>
            <person name="Nakade K."/>
            <person name="Sato S."/>
            <person name="Yoshida Y."/>
            <person name="Miyazaki K."/>
            <person name="Natsume S."/>
            <person name="Konno N."/>
        </authorList>
    </citation>
    <scope>NUCLEOTIDE SEQUENCE [LARGE SCALE GENOMIC DNA]</scope>
    <source>
        <strain evidence="1 2">NBRC 111202</strain>
    </source>
</reference>
<evidence type="ECO:0000313" key="2">
    <source>
        <dbReference type="Proteomes" id="UP000188533"/>
    </source>
</evidence>
<dbReference type="Proteomes" id="UP000188533">
    <property type="component" value="Unassembled WGS sequence"/>
</dbReference>